<proteinExistence type="predicted"/>
<dbReference type="PANTHER" id="PTHR46754">
    <property type="entry name" value="MKI67 FHA DOMAIN-INTERACTING NUCLEOLAR PHOSPHOPROTEIN"/>
    <property type="match status" value="1"/>
</dbReference>
<comment type="subcellular location">
    <subcellularLocation>
        <location evidence="1">Nucleus</location>
        <location evidence="1">Nucleolus</location>
    </subcellularLocation>
</comment>
<name>A0ABP0ZUK0_9ASCO</name>
<evidence type="ECO:0000313" key="8">
    <source>
        <dbReference type="Proteomes" id="UP001497383"/>
    </source>
</evidence>
<keyword evidence="2 4" id="KW-0694">RNA-binding</keyword>
<evidence type="ECO:0000313" key="7">
    <source>
        <dbReference type="EMBL" id="CAK9442300.1"/>
    </source>
</evidence>
<feature type="region of interest" description="Disordered" evidence="5">
    <location>
        <begin position="1"/>
        <end position="112"/>
    </location>
</feature>
<dbReference type="Pfam" id="PF00076">
    <property type="entry name" value="RRM_1"/>
    <property type="match status" value="1"/>
</dbReference>
<gene>
    <name evidence="7" type="ORF">LODBEIA_P60430</name>
</gene>
<dbReference type="EMBL" id="OZ022412">
    <property type="protein sequence ID" value="CAK9442300.1"/>
    <property type="molecule type" value="Genomic_DNA"/>
</dbReference>
<accession>A0ABP0ZUK0</accession>
<dbReference type="SMART" id="SM00360">
    <property type="entry name" value="RRM"/>
    <property type="match status" value="1"/>
</dbReference>
<evidence type="ECO:0000256" key="2">
    <source>
        <dbReference type="ARBA" id="ARBA00022884"/>
    </source>
</evidence>
<sequence length="259" mass="29141">MVKKSNSKPAKASEKKAAKAAPAKEVEAPVEKADVKVDNENLDLPSSSEEEEEEEDEQIYGLSSDESEDEEENPDSPASQSQRKQQTTTTSGHKVTKSSAPTTTTTATSKSAPKSSVIYIGRLPQHFQEHELRTYFTQFGPITNLKLSRNKKTGKSKHFAHIEFEQADVARVAAETMNNYLLFGHLVRCEVVAEPHKDTFKNSNRKFRVVPVHKIVKERHDGKKTREEWSLLVAKFEDAKKRKVAELKSKGIDYDLSQI</sequence>
<organism evidence="7 8">
    <name type="scientific">Lodderomyces beijingensis</name>
    <dbReference type="NCBI Taxonomy" id="1775926"/>
    <lineage>
        <taxon>Eukaryota</taxon>
        <taxon>Fungi</taxon>
        <taxon>Dikarya</taxon>
        <taxon>Ascomycota</taxon>
        <taxon>Saccharomycotina</taxon>
        <taxon>Pichiomycetes</taxon>
        <taxon>Debaryomycetaceae</taxon>
        <taxon>Candida/Lodderomyces clade</taxon>
        <taxon>Lodderomyces</taxon>
    </lineage>
</organism>
<feature type="compositionally biased region" description="Acidic residues" evidence="5">
    <location>
        <begin position="48"/>
        <end position="58"/>
    </location>
</feature>
<feature type="compositionally biased region" description="Low complexity" evidence="5">
    <location>
        <begin position="75"/>
        <end position="112"/>
    </location>
</feature>
<dbReference type="InterPro" id="IPR000504">
    <property type="entry name" value="RRM_dom"/>
</dbReference>
<dbReference type="SUPFAM" id="SSF54928">
    <property type="entry name" value="RNA-binding domain, RBD"/>
    <property type="match status" value="1"/>
</dbReference>
<feature type="compositionally biased region" description="Basic and acidic residues" evidence="5">
    <location>
        <begin position="11"/>
        <end position="39"/>
    </location>
</feature>
<evidence type="ECO:0000256" key="5">
    <source>
        <dbReference type="SAM" id="MobiDB-lite"/>
    </source>
</evidence>
<evidence type="ECO:0000256" key="4">
    <source>
        <dbReference type="PROSITE-ProRule" id="PRU00176"/>
    </source>
</evidence>
<dbReference type="PROSITE" id="PS50102">
    <property type="entry name" value="RRM"/>
    <property type="match status" value="1"/>
</dbReference>
<dbReference type="CDD" id="cd12307">
    <property type="entry name" value="RRM_NIFK_like"/>
    <property type="match status" value="1"/>
</dbReference>
<evidence type="ECO:0000259" key="6">
    <source>
        <dbReference type="PROSITE" id="PS50102"/>
    </source>
</evidence>
<dbReference type="GeneID" id="92211239"/>
<dbReference type="InterPro" id="IPR012677">
    <property type="entry name" value="Nucleotide-bd_a/b_plait_sf"/>
</dbReference>
<feature type="compositionally biased region" description="Acidic residues" evidence="5">
    <location>
        <begin position="65"/>
        <end position="74"/>
    </location>
</feature>
<evidence type="ECO:0000256" key="3">
    <source>
        <dbReference type="ARBA" id="ARBA00023242"/>
    </source>
</evidence>
<evidence type="ECO:0000256" key="1">
    <source>
        <dbReference type="ARBA" id="ARBA00004604"/>
    </source>
</evidence>
<feature type="domain" description="RRM" evidence="6">
    <location>
        <begin position="116"/>
        <end position="194"/>
    </location>
</feature>
<keyword evidence="8" id="KW-1185">Reference proteome</keyword>
<dbReference type="RefSeq" id="XP_066832981.1">
    <property type="nucleotide sequence ID" value="XM_066976443.1"/>
</dbReference>
<dbReference type="Gene3D" id="3.30.70.330">
    <property type="match status" value="1"/>
</dbReference>
<protein>
    <recommendedName>
        <fullName evidence="6">RRM domain-containing protein</fullName>
    </recommendedName>
</protein>
<keyword evidence="3" id="KW-0539">Nucleus</keyword>
<dbReference type="Proteomes" id="UP001497383">
    <property type="component" value="Chromosome 8"/>
</dbReference>
<reference evidence="7 8" key="1">
    <citation type="submission" date="2024-03" db="EMBL/GenBank/DDBJ databases">
        <authorList>
            <person name="Brejova B."/>
        </authorList>
    </citation>
    <scope>NUCLEOTIDE SEQUENCE [LARGE SCALE GENOMIC DNA]</scope>
    <source>
        <strain evidence="7 8">CBS 14171</strain>
    </source>
</reference>
<dbReference type="InterPro" id="IPR035979">
    <property type="entry name" value="RBD_domain_sf"/>
</dbReference>